<dbReference type="Pfam" id="PF25976">
    <property type="entry name" value="LpqB_N"/>
    <property type="match status" value="1"/>
</dbReference>
<name>A0A6J6DU09_9ZZZZ</name>
<accession>A0A6J6DU09</accession>
<dbReference type="InterPro" id="IPR019606">
    <property type="entry name" value="GerMN"/>
</dbReference>
<dbReference type="SUPFAM" id="SSF82171">
    <property type="entry name" value="DPP6 N-terminal domain-like"/>
    <property type="match status" value="1"/>
</dbReference>
<proteinExistence type="predicted"/>
<reference evidence="2" key="1">
    <citation type="submission" date="2020-05" db="EMBL/GenBank/DDBJ databases">
        <authorList>
            <person name="Chiriac C."/>
            <person name="Salcher M."/>
            <person name="Ghai R."/>
            <person name="Kavagutti S V."/>
        </authorList>
    </citation>
    <scope>NUCLEOTIDE SEQUENCE</scope>
</reference>
<gene>
    <name evidence="2" type="ORF">UFOPK1639_00816</name>
</gene>
<organism evidence="2">
    <name type="scientific">freshwater metagenome</name>
    <dbReference type="NCBI Taxonomy" id="449393"/>
    <lineage>
        <taxon>unclassified sequences</taxon>
        <taxon>metagenomes</taxon>
        <taxon>ecological metagenomes</taxon>
    </lineage>
</organism>
<dbReference type="SMART" id="SM00909">
    <property type="entry name" value="Germane"/>
    <property type="match status" value="1"/>
</dbReference>
<feature type="domain" description="GerMN" evidence="1">
    <location>
        <begin position="197"/>
        <end position="287"/>
    </location>
</feature>
<dbReference type="Pfam" id="PF10647">
    <property type="entry name" value="Gmad1"/>
    <property type="match status" value="1"/>
</dbReference>
<dbReference type="PROSITE" id="PS51257">
    <property type="entry name" value="PROKAR_LIPOPROTEIN"/>
    <property type="match status" value="1"/>
</dbReference>
<protein>
    <submittedName>
        <fullName evidence="2">Unannotated protein</fullName>
    </submittedName>
</protein>
<evidence type="ECO:0000313" key="2">
    <source>
        <dbReference type="EMBL" id="CAB4567720.1"/>
    </source>
</evidence>
<dbReference type="Pfam" id="PF10646">
    <property type="entry name" value="Germane"/>
    <property type="match status" value="1"/>
</dbReference>
<dbReference type="InterPro" id="IPR018910">
    <property type="entry name" value="LpqB_C"/>
</dbReference>
<dbReference type="AlphaFoldDB" id="A0A6J6DU09"/>
<sequence>MKRKFLAVLLLASLTGCATLPVSGPVRIGPDLEPPTDSTSFYYSPATPVDGSSETEILAGFLAAGTAPQNDYAIAREYLSESIRATWNPNQELLIQKSTPQVTLTDSGIAFVEVEVTARVDANGRYETLPAGSTRTLEYTFSEQAGQIRISSGPDVTIVIRPVFDVVFRSYAVYFLDHAKSALVPELRWFPANPATGTKLVNALLAGPSDWLKPAVVSAIPTGTVLSLDAVTVQEEVALVDLSARALVASLSDRSLMKAQLVATLSQLPTITEVAISIERSAQDIPDSELAVSFGPNGTMVALGEDGLKAVSGAASDEIPAGLSFFGSREVTNLALSTSASKIASFTSAGVFETALDNPGSAVKLLDARTNLTALHYDPLGKLWLVSGSQVSVDSKPVVTSWLSGQRITAFALSPEGSRAALIVDRGATNQVLLTSVIRNQSGMPIELASPIALAAELSNPTLVSWFDQVTLSILTSKSDSSNVALVEIGGGTRLVQGLADARSLVALGDGSAMYLLKSTGELFAFRGSFWASIASSVSAIALLK</sequence>
<dbReference type="InterPro" id="IPR059026">
    <property type="entry name" value="LpqB_N"/>
</dbReference>
<evidence type="ECO:0000259" key="1">
    <source>
        <dbReference type="SMART" id="SM00909"/>
    </source>
</evidence>
<dbReference type="EMBL" id="CAEZTH010000106">
    <property type="protein sequence ID" value="CAB4567720.1"/>
    <property type="molecule type" value="Genomic_DNA"/>
</dbReference>